<proteinExistence type="predicted"/>
<keyword evidence="3" id="KW-1185">Reference proteome</keyword>
<feature type="region of interest" description="Disordered" evidence="1">
    <location>
        <begin position="84"/>
        <end position="103"/>
    </location>
</feature>
<protein>
    <submittedName>
        <fullName evidence="2">Uncharacterized protein</fullName>
    </submittedName>
</protein>
<reference evidence="2 3" key="1">
    <citation type="submission" date="2021-03" db="EMBL/GenBank/DDBJ databases">
        <title>Whole genome shotgun sequence of Salinispora arenicola NBRC 105043.</title>
        <authorList>
            <person name="Komaki H."/>
            <person name="Tamura T."/>
        </authorList>
    </citation>
    <scope>NUCLEOTIDE SEQUENCE [LARGE SCALE GENOMIC DNA]</scope>
    <source>
        <strain evidence="2 3">NBRC 105043</strain>
    </source>
</reference>
<sequence>MTRVAVSGHRGLSPDVSALVVAGIEAQLDRIAPGDSDLIGLSCLADGADQLFAAAVLDRGGSLDVVVPAEEYREGLPEAAQPQYEAFLSRKPRPPLSSSRVNR</sequence>
<dbReference type="EMBL" id="BOQM01000010">
    <property type="protein sequence ID" value="GIM84361.1"/>
    <property type="molecule type" value="Genomic_DNA"/>
</dbReference>
<dbReference type="Gene3D" id="3.40.50.450">
    <property type="match status" value="1"/>
</dbReference>
<comment type="caution">
    <text evidence="2">The sequence shown here is derived from an EMBL/GenBank/DDBJ whole genome shotgun (WGS) entry which is preliminary data.</text>
</comment>
<evidence type="ECO:0000256" key="1">
    <source>
        <dbReference type="SAM" id="MobiDB-lite"/>
    </source>
</evidence>
<organism evidence="2 3">
    <name type="scientific">Salinispora arenicola</name>
    <dbReference type="NCBI Taxonomy" id="168697"/>
    <lineage>
        <taxon>Bacteria</taxon>
        <taxon>Bacillati</taxon>
        <taxon>Actinomycetota</taxon>
        <taxon>Actinomycetes</taxon>
        <taxon>Micromonosporales</taxon>
        <taxon>Micromonosporaceae</taxon>
        <taxon>Salinispora</taxon>
    </lineage>
</organism>
<name>A0ABQ4JPQ6_SALAC</name>
<accession>A0ABQ4JPQ6</accession>
<evidence type="ECO:0000313" key="2">
    <source>
        <dbReference type="EMBL" id="GIM84361.1"/>
    </source>
</evidence>
<dbReference type="Proteomes" id="UP000677457">
    <property type="component" value="Unassembled WGS sequence"/>
</dbReference>
<evidence type="ECO:0000313" key="3">
    <source>
        <dbReference type="Proteomes" id="UP000677457"/>
    </source>
</evidence>
<gene>
    <name evidence="2" type="ORF">Sar04_16910</name>
</gene>